<dbReference type="SUPFAM" id="SSF54928">
    <property type="entry name" value="RNA-binding domain, RBD"/>
    <property type="match status" value="1"/>
</dbReference>
<evidence type="ECO:0000256" key="1">
    <source>
        <dbReference type="ARBA" id="ARBA00022884"/>
    </source>
</evidence>
<dbReference type="InterPro" id="IPR012677">
    <property type="entry name" value="Nucleotide-bd_a/b_plait_sf"/>
</dbReference>
<dbReference type="Gene3D" id="3.30.70.330">
    <property type="match status" value="1"/>
</dbReference>
<dbReference type="GO" id="GO:0003730">
    <property type="term" value="F:mRNA 3'-UTR binding"/>
    <property type="evidence" value="ECO:0007669"/>
    <property type="project" value="TreeGrafter"/>
</dbReference>
<dbReference type="GO" id="GO:0008494">
    <property type="term" value="F:translation activator activity"/>
    <property type="evidence" value="ECO:0007669"/>
    <property type="project" value="TreeGrafter"/>
</dbReference>
<reference evidence="5" key="1">
    <citation type="submission" date="2015-11" db="EMBL/GenBank/DDBJ databases">
        <title>Wnt signalling in multipotent stem cell formation and differentiation in Clytia hemisphaerica larval development.</title>
        <authorList>
            <person name="Ruggiero A."/>
            <person name="Lapebie P."/>
            <person name="Barreau C."/>
            <person name="Houliston E."/>
        </authorList>
    </citation>
    <scope>NUCLEOTIDE SEQUENCE</scope>
</reference>
<evidence type="ECO:0000256" key="2">
    <source>
        <dbReference type="PROSITE-ProRule" id="PRU00176"/>
    </source>
</evidence>
<evidence type="ECO:0000313" key="5">
    <source>
        <dbReference type="EMBL" id="ALY05316.1"/>
    </source>
</evidence>
<dbReference type="InterPro" id="IPR000504">
    <property type="entry name" value="RRM_dom"/>
</dbReference>
<dbReference type="AlphaFoldDB" id="A0A0U4IC00"/>
<dbReference type="PANTHER" id="PTHR11176:SF57">
    <property type="entry name" value="PROTEIN BOULE"/>
    <property type="match status" value="1"/>
</dbReference>
<dbReference type="PROSITE" id="PS50102">
    <property type="entry name" value="RRM"/>
    <property type="match status" value="1"/>
</dbReference>
<dbReference type="GO" id="GO:0045948">
    <property type="term" value="P:positive regulation of translational initiation"/>
    <property type="evidence" value="ECO:0007669"/>
    <property type="project" value="TreeGrafter"/>
</dbReference>
<dbReference type="SMART" id="SM00360">
    <property type="entry name" value="RRM"/>
    <property type="match status" value="1"/>
</dbReference>
<organism evidence="5">
    <name type="scientific">Clytia hemisphaerica</name>
    <dbReference type="NCBI Taxonomy" id="252671"/>
    <lineage>
        <taxon>Eukaryota</taxon>
        <taxon>Metazoa</taxon>
        <taxon>Cnidaria</taxon>
        <taxon>Hydrozoa</taxon>
        <taxon>Hydroidolina</taxon>
        <taxon>Leptothecata</taxon>
        <taxon>Obeliida</taxon>
        <taxon>Clytiidae</taxon>
        <taxon>Clytia</taxon>
    </lineage>
</organism>
<evidence type="ECO:0000259" key="4">
    <source>
        <dbReference type="PROSITE" id="PS50102"/>
    </source>
</evidence>
<accession>A0A0U4IC00</accession>
<protein>
    <submittedName>
        <fullName evidence="5">Boule-like-1b</fullName>
    </submittedName>
</protein>
<dbReference type="PANTHER" id="PTHR11176">
    <property type="entry name" value="BOULE-RELATED"/>
    <property type="match status" value="1"/>
</dbReference>
<name>A0A0U4IC00_9CNID</name>
<sequence length="299" mass="33534">MTGEHTSVIYGTPYPYRLFVGCLPLEATAEELGTFFSQYGNVVEAKVVLNENGVSKRFGFVTFTNKDDVTDLIKNRTVEFQKKWINVGPAVKKNLENQTSVGVGGGDNPSKPRSATSVTVVTKKSPPTTTMAQQQQHGNTKQSFYRGPQHIPKTVIRKSPTEQHFEPDFMRALTNANAYQQHNQHSEFCPRYHQKIDDSFSSTWGISNKKTSYWSQPPKRQMQSNGSSRSSSVDAMETAFKAPLLPFEEDASQCQFMPKIDFSSFDFSFDNNPWSRLGGCGPIAPPPGFSQHSNWIQKK</sequence>
<dbReference type="EMBL" id="KU162958">
    <property type="protein sequence ID" value="ALY05316.1"/>
    <property type="molecule type" value="mRNA"/>
</dbReference>
<feature type="compositionally biased region" description="Low complexity" evidence="3">
    <location>
        <begin position="116"/>
        <end position="130"/>
    </location>
</feature>
<feature type="domain" description="RRM" evidence="4">
    <location>
        <begin position="16"/>
        <end position="98"/>
    </location>
</feature>
<dbReference type="GO" id="GO:0070935">
    <property type="term" value="P:3'-UTR-mediated mRNA stabilization"/>
    <property type="evidence" value="ECO:0007669"/>
    <property type="project" value="TreeGrafter"/>
</dbReference>
<evidence type="ECO:0000256" key="3">
    <source>
        <dbReference type="SAM" id="MobiDB-lite"/>
    </source>
</evidence>
<dbReference type="GO" id="GO:0005737">
    <property type="term" value="C:cytoplasm"/>
    <property type="evidence" value="ECO:0007669"/>
    <property type="project" value="TreeGrafter"/>
</dbReference>
<feature type="region of interest" description="Disordered" evidence="3">
    <location>
        <begin position="97"/>
        <end position="146"/>
    </location>
</feature>
<feature type="compositionally biased region" description="Polar residues" evidence="3">
    <location>
        <begin position="131"/>
        <end position="143"/>
    </location>
</feature>
<dbReference type="InterPro" id="IPR035979">
    <property type="entry name" value="RBD_domain_sf"/>
</dbReference>
<dbReference type="Pfam" id="PF00076">
    <property type="entry name" value="RRM_1"/>
    <property type="match status" value="1"/>
</dbReference>
<feature type="region of interest" description="Disordered" evidence="3">
    <location>
        <begin position="211"/>
        <end position="233"/>
    </location>
</feature>
<proteinExistence type="evidence at transcript level"/>
<keyword evidence="1 2" id="KW-0694">RNA-binding</keyword>